<sequence length="125" mass="14474">MSFDYQIFSVDATVFALYNDGIEPAKVFTFIENSIVDEIIAVLVIVGGILAAFSQEKQEDEYIAKIRLESLLWATYINYGLLLFSILFVYGLGFYQIMIFHMFTVLFIFLIRFNFILYRTSKAMA</sequence>
<dbReference type="OrthoDB" id="894278at2"/>
<reference evidence="2 3" key="1">
    <citation type="submission" date="2018-03" db="EMBL/GenBank/DDBJ databases">
        <title>Adhaeribacter sp. HMF7605 Genome sequencing and assembly.</title>
        <authorList>
            <person name="Kang H."/>
            <person name="Kang J."/>
            <person name="Cha I."/>
            <person name="Kim H."/>
            <person name="Joh K."/>
        </authorList>
    </citation>
    <scope>NUCLEOTIDE SEQUENCE [LARGE SCALE GENOMIC DNA]</scope>
    <source>
        <strain evidence="2 3">HMF7605</strain>
    </source>
</reference>
<dbReference type="Proteomes" id="UP000240357">
    <property type="component" value="Unassembled WGS sequence"/>
</dbReference>
<feature type="transmembrane region" description="Helical" evidence="1">
    <location>
        <begin position="35"/>
        <end position="53"/>
    </location>
</feature>
<keyword evidence="1" id="KW-1133">Transmembrane helix</keyword>
<accession>A0A2T2YPN1</accession>
<evidence type="ECO:0000313" key="2">
    <source>
        <dbReference type="EMBL" id="PSR57477.1"/>
    </source>
</evidence>
<comment type="caution">
    <text evidence="2">The sequence shown here is derived from an EMBL/GenBank/DDBJ whole genome shotgun (WGS) entry which is preliminary data.</text>
</comment>
<proteinExistence type="predicted"/>
<keyword evidence="3" id="KW-1185">Reference proteome</keyword>
<keyword evidence="1" id="KW-0472">Membrane</keyword>
<evidence type="ECO:0000256" key="1">
    <source>
        <dbReference type="SAM" id="Phobius"/>
    </source>
</evidence>
<dbReference type="EMBL" id="PYFT01000001">
    <property type="protein sequence ID" value="PSR57477.1"/>
    <property type="molecule type" value="Genomic_DNA"/>
</dbReference>
<gene>
    <name evidence="2" type="ORF">AHMF7605_27395</name>
</gene>
<feature type="transmembrane region" description="Helical" evidence="1">
    <location>
        <begin position="98"/>
        <end position="118"/>
    </location>
</feature>
<protein>
    <submittedName>
        <fullName evidence="2">Uncharacterized protein</fullName>
    </submittedName>
</protein>
<evidence type="ECO:0000313" key="3">
    <source>
        <dbReference type="Proteomes" id="UP000240357"/>
    </source>
</evidence>
<keyword evidence="1" id="KW-0812">Transmembrane</keyword>
<dbReference type="AlphaFoldDB" id="A0A2T2YPN1"/>
<organism evidence="2 3">
    <name type="scientific">Adhaeribacter arboris</name>
    <dbReference type="NCBI Taxonomy" id="2072846"/>
    <lineage>
        <taxon>Bacteria</taxon>
        <taxon>Pseudomonadati</taxon>
        <taxon>Bacteroidota</taxon>
        <taxon>Cytophagia</taxon>
        <taxon>Cytophagales</taxon>
        <taxon>Hymenobacteraceae</taxon>
        <taxon>Adhaeribacter</taxon>
    </lineage>
</organism>
<feature type="transmembrane region" description="Helical" evidence="1">
    <location>
        <begin position="73"/>
        <end position="92"/>
    </location>
</feature>
<name>A0A2T2YPN1_9BACT</name>